<dbReference type="EMBL" id="JBBPBM010000036">
    <property type="protein sequence ID" value="KAK8529492.1"/>
    <property type="molecule type" value="Genomic_DNA"/>
</dbReference>
<name>A0ABR2D6Q4_9ROSI</name>
<keyword evidence="3" id="KW-1185">Reference proteome</keyword>
<proteinExistence type="predicted"/>
<feature type="region of interest" description="Disordered" evidence="1">
    <location>
        <begin position="1"/>
        <end position="23"/>
    </location>
</feature>
<dbReference type="Proteomes" id="UP001472677">
    <property type="component" value="Unassembled WGS sequence"/>
</dbReference>
<evidence type="ECO:0000256" key="1">
    <source>
        <dbReference type="SAM" id="MobiDB-lite"/>
    </source>
</evidence>
<comment type="caution">
    <text evidence="2">The sequence shown here is derived from an EMBL/GenBank/DDBJ whole genome shotgun (WGS) entry which is preliminary data.</text>
</comment>
<reference evidence="2 3" key="1">
    <citation type="journal article" date="2024" name="G3 (Bethesda)">
        <title>Genome assembly of Hibiscus sabdariffa L. provides insights into metabolisms of medicinal natural products.</title>
        <authorList>
            <person name="Kim T."/>
        </authorList>
    </citation>
    <scope>NUCLEOTIDE SEQUENCE [LARGE SCALE GENOMIC DNA]</scope>
    <source>
        <strain evidence="2">TK-2024</strain>
        <tissue evidence="2">Old leaves</tissue>
    </source>
</reference>
<organism evidence="2 3">
    <name type="scientific">Hibiscus sabdariffa</name>
    <name type="common">roselle</name>
    <dbReference type="NCBI Taxonomy" id="183260"/>
    <lineage>
        <taxon>Eukaryota</taxon>
        <taxon>Viridiplantae</taxon>
        <taxon>Streptophyta</taxon>
        <taxon>Embryophyta</taxon>
        <taxon>Tracheophyta</taxon>
        <taxon>Spermatophyta</taxon>
        <taxon>Magnoliopsida</taxon>
        <taxon>eudicotyledons</taxon>
        <taxon>Gunneridae</taxon>
        <taxon>Pentapetalae</taxon>
        <taxon>rosids</taxon>
        <taxon>malvids</taxon>
        <taxon>Malvales</taxon>
        <taxon>Malvaceae</taxon>
        <taxon>Malvoideae</taxon>
        <taxon>Hibiscus</taxon>
    </lineage>
</organism>
<accession>A0ABR2D6Q4</accession>
<gene>
    <name evidence="2" type="ORF">V6N12_060273</name>
</gene>
<sequence>MNSFGKEISDDWHCGERENEKESDIGKFQDFGIIKQHGFRGFIESETRSIDEGKRKKERKREKVFGEWENFAGSFPVFFLVGEKQRPEGNGSFGLSFK</sequence>
<protein>
    <submittedName>
        <fullName evidence="2">Uncharacterized protein</fullName>
    </submittedName>
</protein>
<evidence type="ECO:0000313" key="2">
    <source>
        <dbReference type="EMBL" id="KAK8529492.1"/>
    </source>
</evidence>
<feature type="compositionally biased region" description="Basic and acidic residues" evidence="1">
    <location>
        <begin position="7"/>
        <end position="23"/>
    </location>
</feature>
<evidence type="ECO:0000313" key="3">
    <source>
        <dbReference type="Proteomes" id="UP001472677"/>
    </source>
</evidence>